<organism evidence="1 2">
    <name type="scientific">Trifolium pratense</name>
    <name type="common">Red clover</name>
    <dbReference type="NCBI Taxonomy" id="57577"/>
    <lineage>
        <taxon>Eukaryota</taxon>
        <taxon>Viridiplantae</taxon>
        <taxon>Streptophyta</taxon>
        <taxon>Embryophyta</taxon>
        <taxon>Tracheophyta</taxon>
        <taxon>Spermatophyta</taxon>
        <taxon>Magnoliopsida</taxon>
        <taxon>eudicotyledons</taxon>
        <taxon>Gunneridae</taxon>
        <taxon>Pentapetalae</taxon>
        <taxon>rosids</taxon>
        <taxon>fabids</taxon>
        <taxon>Fabales</taxon>
        <taxon>Fabaceae</taxon>
        <taxon>Papilionoideae</taxon>
        <taxon>50 kb inversion clade</taxon>
        <taxon>NPAAA clade</taxon>
        <taxon>Hologalegina</taxon>
        <taxon>IRL clade</taxon>
        <taxon>Trifolieae</taxon>
        <taxon>Trifolium</taxon>
    </lineage>
</organism>
<accession>A0ACB0KI14</accession>
<reference evidence="1" key="1">
    <citation type="submission" date="2023-10" db="EMBL/GenBank/DDBJ databases">
        <authorList>
            <person name="Rodriguez Cubillos JULIANA M."/>
            <person name="De Vega J."/>
        </authorList>
    </citation>
    <scope>NUCLEOTIDE SEQUENCE</scope>
</reference>
<protein>
    <submittedName>
        <fullName evidence="1">Uncharacterized protein</fullName>
    </submittedName>
</protein>
<dbReference type="Proteomes" id="UP001177021">
    <property type="component" value="Unassembled WGS sequence"/>
</dbReference>
<gene>
    <name evidence="1" type="ORF">MILVUS5_LOCUS22556</name>
</gene>
<sequence>MCIVYSSSANNATTESFKLVLLLVVVFTNEFTVKKTTIYLVYDKPDENIFGRLFFAIPSLARTVLTSQPFWFCLAGVMVWSSCNRSEKTKKQPYSKVHTNLSFFASVEHLLVINITHILKKVLSPLVFF</sequence>
<proteinExistence type="predicted"/>
<keyword evidence="2" id="KW-1185">Reference proteome</keyword>
<comment type="caution">
    <text evidence="1">The sequence shown here is derived from an EMBL/GenBank/DDBJ whole genome shotgun (WGS) entry which is preliminary data.</text>
</comment>
<evidence type="ECO:0000313" key="2">
    <source>
        <dbReference type="Proteomes" id="UP001177021"/>
    </source>
</evidence>
<dbReference type="EMBL" id="CASHSV030000206">
    <property type="protein sequence ID" value="CAJ2655649.1"/>
    <property type="molecule type" value="Genomic_DNA"/>
</dbReference>
<name>A0ACB0KI14_TRIPR</name>
<evidence type="ECO:0000313" key="1">
    <source>
        <dbReference type="EMBL" id="CAJ2655649.1"/>
    </source>
</evidence>